<dbReference type="GO" id="GO:0016853">
    <property type="term" value="F:isomerase activity"/>
    <property type="evidence" value="ECO:0007669"/>
    <property type="project" value="UniProtKB-KW"/>
</dbReference>
<dbReference type="SUPFAM" id="SSF51658">
    <property type="entry name" value="Xylose isomerase-like"/>
    <property type="match status" value="1"/>
</dbReference>
<dbReference type="Proteomes" id="UP001174839">
    <property type="component" value="Unassembled WGS sequence"/>
</dbReference>
<comment type="caution">
    <text evidence="2">The sequence shown here is derived from an EMBL/GenBank/DDBJ whole genome shotgun (WGS) entry which is preliminary data.</text>
</comment>
<dbReference type="PANTHER" id="PTHR12110">
    <property type="entry name" value="HYDROXYPYRUVATE ISOMERASE"/>
    <property type="match status" value="1"/>
</dbReference>
<dbReference type="RefSeq" id="WP_289723398.1">
    <property type="nucleotide sequence ID" value="NZ_JAUDUY010000001.1"/>
</dbReference>
<accession>A0ABT7WAT5</accession>
<keyword evidence="3" id="KW-1185">Reference proteome</keyword>
<evidence type="ECO:0000313" key="3">
    <source>
        <dbReference type="Proteomes" id="UP001174839"/>
    </source>
</evidence>
<dbReference type="EMBL" id="JAUDUY010000001">
    <property type="protein sequence ID" value="MDM9630033.1"/>
    <property type="molecule type" value="Genomic_DNA"/>
</dbReference>
<reference evidence="2" key="1">
    <citation type="submission" date="2023-06" db="EMBL/GenBank/DDBJ databases">
        <title>Robiginitalea aurantiacus sp. nov. and Algoriphagus sediminis sp. nov., isolated from coastal sediment.</title>
        <authorList>
            <person name="Zhou Z.Y."/>
            <person name="An J."/>
            <person name="Jia Y.W."/>
            <person name="Du Z.J."/>
        </authorList>
    </citation>
    <scope>NUCLEOTIDE SEQUENCE</scope>
    <source>
        <strain evidence="2">M39</strain>
    </source>
</reference>
<feature type="domain" description="Xylose isomerase-like TIM barrel" evidence="1">
    <location>
        <begin position="74"/>
        <end position="325"/>
    </location>
</feature>
<evidence type="ECO:0000313" key="2">
    <source>
        <dbReference type="EMBL" id="MDM9630033.1"/>
    </source>
</evidence>
<evidence type="ECO:0000259" key="1">
    <source>
        <dbReference type="Pfam" id="PF01261"/>
    </source>
</evidence>
<gene>
    <name evidence="2" type="ORF">QU605_01025</name>
</gene>
<keyword evidence="2" id="KW-0413">Isomerase</keyword>
<dbReference type="Gene3D" id="3.20.20.150">
    <property type="entry name" value="Divalent-metal-dependent TIM barrel enzymes"/>
    <property type="match status" value="1"/>
</dbReference>
<proteinExistence type="predicted"/>
<dbReference type="PROSITE" id="PS51257">
    <property type="entry name" value="PROKAR_LIPOPROTEIN"/>
    <property type="match status" value="1"/>
</dbReference>
<dbReference type="InterPro" id="IPR013022">
    <property type="entry name" value="Xyl_isomerase-like_TIM-brl"/>
</dbReference>
<protein>
    <submittedName>
        <fullName evidence="2">Sugar phosphate isomerase/epimerase family protein</fullName>
    </submittedName>
</protein>
<dbReference type="InterPro" id="IPR036237">
    <property type="entry name" value="Xyl_isomerase-like_sf"/>
</dbReference>
<dbReference type="InterPro" id="IPR050312">
    <property type="entry name" value="IolE/XylAMocC-like"/>
</dbReference>
<sequence length="333" mass="36469">MKRRNFIYKSGQAGIALGILGMMACKEKAKEENMDADTAAPEVKAEPFFKFSLAQWSIHRMIQEEGLDPYEFAAKAKSWGFSGLEYVSQLYDDELKPASFSPEAMQAFIDKSNEEARKYGLQNLLIMIDDQGDLALSDEGERIAAVENHYKWVDAAQAMGCHSIRVNLSGSSDPEQWVPNSVDGLRRLATYASGKGINVLVENHGGLSSNAGLLAKVMEEVGMENCGTLPDFGNFCIHSVQMPDGDDKCEESYDRYKGVTELMPYAKAVSAKSNVFDASGNEAVIDYVKMLQIVKDAGYTGFIGVEYEGDDLSEEAGIAATRDLLIKAGKQVS</sequence>
<dbReference type="Pfam" id="PF01261">
    <property type="entry name" value="AP_endonuc_2"/>
    <property type="match status" value="1"/>
</dbReference>
<name>A0ABT7WAT5_9FLAO</name>
<dbReference type="PANTHER" id="PTHR12110:SF53">
    <property type="entry name" value="BLR5974 PROTEIN"/>
    <property type="match status" value="1"/>
</dbReference>
<organism evidence="2 3">
    <name type="scientific">Robiginitalea aurantiaca</name>
    <dbReference type="NCBI Taxonomy" id="3056915"/>
    <lineage>
        <taxon>Bacteria</taxon>
        <taxon>Pseudomonadati</taxon>
        <taxon>Bacteroidota</taxon>
        <taxon>Flavobacteriia</taxon>
        <taxon>Flavobacteriales</taxon>
        <taxon>Flavobacteriaceae</taxon>
        <taxon>Robiginitalea</taxon>
    </lineage>
</organism>